<reference evidence="13" key="2">
    <citation type="journal article" date="2019" name="Int. J. Syst. Evol. Microbiol.">
        <title>The Global Catalogue of Microorganisms (GCM) 10K type strain sequencing project: providing services to taxonomists for standard genome sequencing and annotation.</title>
        <authorList>
            <consortium name="The Broad Institute Genomics Platform"/>
            <consortium name="The Broad Institute Genome Sequencing Center for Infectious Disease"/>
            <person name="Wu L."/>
            <person name="Ma J."/>
        </authorList>
    </citation>
    <scope>NUCLEOTIDE SEQUENCE [LARGE SCALE GENOMIC DNA]</scope>
    <source>
        <strain evidence="13">CCUG 56698</strain>
    </source>
</reference>
<evidence type="ECO:0000313" key="13">
    <source>
        <dbReference type="Proteomes" id="UP001596527"/>
    </source>
</evidence>
<evidence type="ECO:0000256" key="5">
    <source>
        <dbReference type="ARBA" id="ARBA00022927"/>
    </source>
</evidence>
<reference evidence="12" key="3">
    <citation type="submission" date="2024-09" db="EMBL/GenBank/DDBJ databases">
        <authorList>
            <person name="Sun Q."/>
            <person name="Mori K."/>
        </authorList>
    </citation>
    <scope>NUCLEOTIDE SEQUENCE</scope>
    <source>
        <strain evidence="12">CCUG 56698</strain>
    </source>
</reference>
<reference evidence="12" key="1">
    <citation type="journal article" date="2014" name="Int. J. Syst. Evol. Microbiol.">
        <title>Complete genome of a new Firmicutes species belonging to the dominant human colonic microbiota ('Ruminococcus bicirculans') reveals two chromosomes and a selective capacity to utilize plant glucans.</title>
        <authorList>
            <consortium name="NISC Comparative Sequencing Program"/>
            <person name="Wegmann U."/>
            <person name="Louis P."/>
            <person name="Goesmann A."/>
            <person name="Henrissat B."/>
            <person name="Duncan S.H."/>
            <person name="Flint H.J."/>
        </authorList>
    </citation>
    <scope>NUCLEOTIDE SEQUENCE</scope>
    <source>
        <strain evidence="12">CCUG 56698</strain>
    </source>
</reference>
<feature type="transmembrane region" description="Helical" evidence="9">
    <location>
        <begin position="82"/>
        <end position="102"/>
    </location>
</feature>
<keyword evidence="6 9" id="KW-1133">Transmembrane helix</keyword>
<evidence type="ECO:0000256" key="10">
    <source>
        <dbReference type="SAM" id="MobiDB-lite"/>
    </source>
</evidence>
<accession>A0ABW2SSH0</accession>
<evidence type="ECO:0000313" key="12">
    <source>
        <dbReference type="EMBL" id="MFC7582258.1"/>
    </source>
</evidence>
<evidence type="ECO:0000256" key="9">
    <source>
        <dbReference type="HAMAP-Rule" id="MF_00422"/>
    </source>
</evidence>
<sequence length="116" mass="12620">MSDSRALGGHDADPELPSLPEGGEAKAARADRTKSSSTRSRGQAQDEGAGGRRPGVFARIRIFISQVVSEMKKVRYPSRNETWTYFTVVIVFVAVIMAYTGLLDLLFGKLNAVIFG</sequence>
<comment type="subcellular location">
    <subcellularLocation>
        <location evidence="9">Cell membrane</location>
        <topology evidence="9">Single-pass membrane protein</topology>
    </subcellularLocation>
    <subcellularLocation>
        <location evidence="1">Membrane</location>
    </subcellularLocation>
</comment>
<keyword evidence="8 9" id="KW-0472">Membrane</keyword>
<dbReference type="EMBL" id="JBHTEF010000001">
    <property type="protein sequence ID" value="MFC7582258.1"/>
    <property type="molecule type" value="Genomic_DNA"/>
</dbReference>
<evidence type="ECO:0000256" key="8">
    <source>
        <dbReference type="ARBA" id="ARBA00023136"/>
    </source>
</evidence>
<keyword evidence="4 9" id="KW-0812">Transmembrane</keyword>
<keyword evidence="7 9" id="KW-0811">Translocation</keyword>
<feature type="compositionally biased region" description="Basic and acidic residues" evidence="10">
    <location>
        <begin position="23"/>
        <end position="34"/>
    </location>
</feature>
<dbReference type="HAMAP" id="MF_00422">
    <property type="entry name" value="SecE"/>
    <property type="match status" value="1"/>
</dbReference>
<evidence type="ECO:0000256" key="7">
    <source>
        <dbReference type="ARBA" id="ARBA00023010"/>
    </source>
</evidence>
<name>A0ABW2SSH0_9ACTO</name>
<dbReference type="PANTHER" id="PTHR33910">
    <property type="entry name" value="PROTEIN TRANSLOCASE SUBUNIT SECE"/>
    <property type="match status" value="1"/>
</dbReference>
<dbReference type="PANTHER" id="PTHR33910:SF1">
    <property type="entry name" value="PROTEIN TRANSLOCASE SUBUNIT SECE"/>
    <property type="match status" value="1"/>
</dbReference>
<keyword evidence="5 9" id="KW-0653">Protein transport</keyword>
<keyword evidence="2 9" id="KW-0813">Transport</keyword>
<evidence type="ECO:0000313" key="11">
    <source>
        <dbReference type="EMBL" id="MFC7579668.1"/>
    </source>
</evidence>
<comment type="subunit">
    <text evidence="9">Component of the Sec protein translocase complex. Heterotrimer consisting of SecY, SecE and SecG subunits. The heterotrimers can form oligomers, although 1 heterotrimer is thought to be able to translocate proteins. Interacts with the ribosome. Interacts with SecDF, and other proteins may be involved. Interacts with SecA.</text>
</comment>
<comment type="similarity">
    <text evidence="9">Belongs to the SecE/SEC61-gamma family.</text>
</comment>
<evidence type="ECO:0000256" key="1">
    <source>
        <dbReference type="ARBA" id="ARBA00004370"/>
    </source>
</evidence>
<evidence type="ECO:0000256" key="4">
    <source>
        <dbReference type="ARBA" id="ARBA00022692"/>
    </source>
</evidence>
<dbReference type="InterPro" id="IPR005807">
    <property type="entry name" value="SecE_bac"/>
</dbReference>
<protein>
    <recommendedName>
        <fullName evidence="9">Protein translocase subunit SecE</fullName>
    </recommendedName>
</protein>
<comment type="caution">
    <text evidence="12">The sequence shown here is derived from an EMBL/GenBank/DDBJ whole genome shotgun (WGS) entry which is preliminary data.</text>
</comment>
<dbReference type="Gene3D" id="1.20.5.1030">
    <property type="entry name" value="Preprotein translocase secy subunit"/>
    <property type="match status" value="1"/>
</dbReference>
<dbReference type="RefSeq" id="WP_380971084.1">
    <property type="nucleotide sequence ID" value="NZ_JBHTEF010000001.1"/>
</dbReference>
<dbReference type="EMBL" id="JBHTEF010000001">
    <property type="protein sequence ID" value="MFC7579668.1"/>
    <property type="molecule type" value="Genomic_DNA"/>
</dbReference>
<evidence type="ECO:0000256" key="2">
    <source>
        <dbReference type="ARBA" id="ARBA00022448"/>
    </source>
</evidence>
<dbReference type="Proteomes" id="UP001596527">
    <property type="component" value="Unassembled WGS sequence"/>
</dbReference>
<evidence type="ECO:0000256" key="6">
    <source>
        <dbReference type="ARBA" id="ARBA00022989"/>
    </source>
</evidence>
<gene>
    <name evidence="9 12" type="primary">secE</name>
    <name evidence="11" type="ORF">ACFQWG_00260</name>
    <name evidence="12" type="ORF">ACFQWG_13780</name>
</gene>
<evidence type="ECO:0000256" key="3">
    <source>
        <dbReference type="ARBA" id="ARBA00022475"/>
    </source>
</evidence>
<keyword evidence="13" id="KW-1185">Reference proteome</keyword>
<keyword evidence="3 9" id="KW-1003">Cell membrane</keyword>
<dbReference type="InterPro" id="IPR001901">
    <property type="entry name" value="Translocase_SecE/Sec61-g"/>
</dbReference>
<comment type="function">
    <text evidence="9">Essential subunit of the Sec protein translocation channel SecYEG. Clamps together the 2 halves of SecY. May contact the channel plug during translocation.</text>
</comment>
<dbReference type="Pfam" id="PF00584">
    <property type="entry name" value="SecE"/>
    <property type="match status" value="1"/>
</dbReference>
<dbReference type="NCBIfam" id="TIGR00964">
    <property type="entry name" value="secE_bact"/>
    <property type="match status" value="1"/>
</dbReference>
<proteinExistence type="inferred from homology"/>
<feature type="region of interest" description="Disordered" evidence="10">
    <location>
        <begin position="1"/>
        <end position="53"/>
    </location>
</feature>
<dbReference type="InterPro" id="IPR038379">
    <property type="entry name" value="SecE_sf"/>
</dbReference>
<organism evidence="12 13">
    <name type="scientific">Schaalia naturae</name>
    <dbReference type="NCBI Taxonomy" id="635203"/>
    <lineage>
        <taxon>Bacteria</taxon>
        <taxon>Bacillati</taxon>
        <taxon>Actinomycetota</taxon>
        <taxon>Actinomycetes</taxon>
        <taxon>Actinomycetales</taxon>
        <taxon>Actinomycetaceae</taxon>
        <taxon>Schaalia</taxon>
    </lineage>
</organism>